<protein>
    <recommendedName>
        <fullName evidence="3">Lipoprotein</fullName>
    </recommendedName>
</protein>
<evidence type="ECO:0000313" key="2">
    <source>
        <dbReference type="Proteomes" id="UP000295399"/>
    </source>
</evidence>
<name>A0A4R2P803_RHOSA</name>
<dbReference type="EMBL" id="SLXO01000012">
    <property type="protein sequence ID" value="TCP31090.1"/>
    <property type="molecule type" value="Genomic_DNA"/>
</dbReference>
<proteinExistence type="predicted"/>
<comment type="caution">
    <text evidence="1">The sequence shown here is derived from an EMBL/GenBank/DDBJ whole genome shotgun (WGS) entry which is preliminary data.</text>
</comment>
<keyword evidence="2" id="KW-1185">Reference proteome</keyword>
<reference evidence="1 2" key="1">
    <citation type="submission" date="2019-03" db="EMBL/GenBank/DDBJ databases">
        <title>Genomic Encyclopedia of Type Strains, Phase IV (KMG-IV): sequencing the most valuable type-strain genomes for metagenomic binning, comparative biology and taxonomic classification.</title>
        <authorList>
            <person name="Goeker M."/>
        </authorList>
    </citation>
    <scope>NUCLEOTIDE SEQUENCE [LARGE SCALE GENOMIC DNA]</scope>
    <source>
        <strain evidence="1 2">DSM 2132</strain>
    </source>
</reference>
<evidence type="ECO:0008006" key="3">
    <source>
        <dbReference type="Google" id="ProtNLM"/>
    </source>
</evidence>
<dbReference type="PROSITE" id="PS51257">
    <property type="entry name" value="PROKAR_LIPOPROTEIN"/>
    <property type="match status" value="1"/>
</dbReference>
<dbReference type="Proteomes" id="UP000295399">
    <property type="component" value="Unassembled WGS sequence"/>
</dbReference>
<accession>A0A4R2P803</accession>
<dbReference type="RefSeq" id="WP_132709346.1">
    <property type="nucleotide sequence ID" value="NZ_JACIGF010000012.1"/>
</dbReference>
<gene>
    <name evidence="1" type="ORF">EV659_11219</name>
</gene>
<dbReference type="InParanoid" id="A0A4R2P803"/>
<organism evidence="1 2">
    <name type="scientific">Rhodothalassium salexigens DSM 2132</name>
    <dbReference type="NCBI Taxonomy" id="1188247"/>
    <lineage>
        <taxon>Bacteria</taxon>
        <taxon>Pseudomonadati</taxon>
        <taxon>Pseudomonadota</taxon>
        <taxon>Alphaproteobacteria</taxon>
        <taxon>Rhodothalassiales</taxon>
        <taxon>Rhodothalassiaceae</taxon>
        <taxon>Rhodothalassium</taxon>
    </lineage>
</organism>
<evidence type="ECO:0000313" key="1">
    <source>
        <dbReference type="EMBL" id="TCP31090.1"/>
    </source>
</evidence>
<sequence length="80" mass="8737">MRMPVFRLALMGLSALMLAGCGWFGGDKSTIVFDEAQGVDAKMLVKGLPNDLKGDEKNKRYLMSPMRADEIAAEGEETGR</sequence>
<dbReference type="AlphaFoldDB" id="A0A4R2P803"/>